<gene>
    <name evidence="1" type="ORF">G7B40_039240</name>
</gene>
<name>A0AAP5IHU9_9CYAN</name>
<accession>A0AAP5IHU9</accession>
<protein>
    <submittedName>
        <fullName evidence="1">Uncharacterized protein</fullName>
    </submittedName>
</protein>
<comment type="caution">
    <text evidence="1">The sequence shown here is derived from an EMBL/GenBank/DDBJ whole genome shotgun (WGS) entry which is preliminary data.</text>
</comment>
<proteinExistence type="predicted"/>
<evidence type="ECO:0000313" key="1">
    <source>
        <dbReference type="EMBL" id="MDR9900538.1"/>
    </source>
</evidence>
<organism evidence="1 2">
    <name type="scientific">Aetokthonos hydrillicola Thurmond2011</name>
    <dbReference type="NCBI Taxonomy" id="2712845"/>
    <lineage>
        <taxon>Bacteria</taxon>
        <taxon>Bacillati</taxon>
        <taxon>Cyanobacteriota</taxon>
        <taxon>Cyanophyceae</taxon>
        <taxon>Nostocales</taxon>
        <taxon>Hapalosiphonaceae</taxon>
        <taxon>Aetokthonos</taxon>
    </lineage>
</organism>
<reference evidence="2" key="1">
    <citation type="journal article" date="2021" name="Science">
        <title>Hunting the eagle killer: A cyanobacterial neurotoxin causes vacuolar myelinopathy.</title>
        <authorList>
            <person name="Breinlinger S."/>
            <person name="Phillips T.J."/>
            <person name="Haram B.N."/>
            <person name="Mares J."/>
            <person name="Martinez Yerena J.A."/>
            <person name="Hrouzek P."/>
            <person name="Sobotka R."/>
            <person name="Henderson W.M."/>
            <person name="Schmieder P."/>
            <person name="Williams S.M."/>
            <person name="Lauderdale J.D."/>
            <person name="Wilde H.D."/>
            <person name="Gerrin W."/>
            <person name="Kust A."/>
            <person name="Washington J.W."/>
            <person name="Wagner C."/>
            <person name="Geier B."/>
            <person name="Liebeke M."/>
            <person name="Enke H."/>
            <person name="Niedermeyer T.H.J."/>
            <person name="Wilde S.B."/>
        </authorList>
    </citation>
    <scope>NUCLEOTIDE SEQUENCE [LARGE SCALE GENOMIC DNA]</scope>
    <source>
        <strain evidence="2">Thurmond2011</strain>
    </source>
</reference>
<dbReference type="Proteomes" id="UP000667802">
    <property type="component" value="Unassembled WGS sequence"/>
</dbReference>
<dbReference type="AlphaFoldDB" id="A0AAP5IHU9"/>
<evidence type="ECO:0000313" key="2">
    <source>
        <dbReference type="Proteomes" id="UP000667802"/>
    </source>
</evidence>
<keyword evidence="2" id="KW-1185">Reference proteome</keyword>
<dbReference type="EMBL" id="JAALHA020000035">
    <property type="protein sequence ID" value="MDR9900538.1"/>
    <property type="molecule type" value="Genomic_DNA"/>
</dbReference>
<sequence length="53" mass="5894">MWNAPIPFANAIALLHAASSWEDELLCSKLVSIGINVHNPQDVKFFIWLSAIT</sequence>